<comment type="caution">
    <text evidence="10">The sequence shown here is derived from an EMBL/GenBank/DDBJ whole genome shotgun (WGS) entry which is preliminary data.</text>
</comment>
<keyword evidence="3" id="KW-0004">4Fe-4S</keyword>
<evidence type="ECO:0000256" key="6">
    <source>
        <dbReference type="ARBA" id="ARBA00023002"/>
    </source>
</evidence>
<evidence type="ECO:0000256" key="5">
    <source>
        <dbReference type="ARBA" id="ARBA00022827"/>
    </source>
</evidence>
<dbReference type="Pfam" id="PF02662">
    <property type="entry name" value="FlpD"/>
    <property type="match status" value="1"/>
</dbReference>
<evidence type="ECO:0000256" key="7">
    <source>
        <dbReference type="ARBA" id="ARBA00023004"/>
    </source>
</evidence>
<feature type="domain" description="4Fe-4S ferredoxin-type" evidence="9">
    <location>
        <begin position="523"/>
        <end position="552"/>
    </location>
</feature>
<dbReference type="EMBL" id="LSFI01000050">
    <property type="protein sequence ID" value="OAG26914.1"/>
    <property type="molecule type" value="Genomic_DNA"/>
</dbReference>
<evidence type="ECO:0000256" key="3">
    <source>
        <dbReference type="ARBA" id="ARBA00022485"/>
    </source>
</evidence>
<evidence type="ECO:0000313" key="11">
    <source>
        <dbReference type="Proteomes" id="UP000076964"/>
    </source>
</evidence>
<dbReference type="SUPFAM" id="SSF51905">
    <property type="entry name" value="FAD/NAD(P)-binding domain"/>
    <property type="match status" value="1"/>
</dbReference>
<evidence type="ECO:0000256" key="8">
    <source>
        <dbReference type="ARBA" id="ARBA00023014"/>
    </source>
</evidence>
<dbReference type="InterPro" id="IPR017896">
    <property type="entry name" value="4Fe4S_Fe-S-bd"/>
</dbReference>
<dbReference type="STRING" id="1795632.TH606_09740"/>
<keyword evidence="5" id="KW-0285">Flavoprotein</keyword>
<gene>
    <name evidence="10" type="ORF">TH606_09740</name>
</gene>
<keyword evidence="7" id="KW-0408">Iron</keyword>
<dbReference type="PRINTS" id="PR00368">
    <property type="entry name" value="FADPNR"/>
</dbReference>
<dbReference type="OrthoDB" id="9758544at2"/>
<organism evidence="10 11">
    <name type="scientific">Thermodesulfatator autotrophicus</name>
    <dbReference type="NCBI Taxonomy" id="1795632"/>
    <lineage>
        <taxon>Bacteria</taxon>
        <taxon>Pseudomonadati</taxon>
        <taxon>Thermodesulfobacteriota</taxon>
        <taxon>Thermodesulfobacteria</taxon>
        <taxon>Thermodesulfobacteriales</taxon>
        <taxon>Thermodesulfatatoraceae</taxon>
        <taxon>Thermodesulfatator</taxon>
    </lineage>
</organism>
<accession>A0A177E4N3</accession>
<dbReference type="GO" id="GO:0046872">
    <property type="term" value="F:metal ion binding"/>
    <property type="evidence" value="ECO:0007669"/>
    <property type="project" value="UniProtKB-KW"/>
</dbReference>
<dbReference type="GO" id="GO:0016491">
    <property type="term" value="F:oxidoreductase activity"/>
    <property type="evidence" value="ECO:0007669"/>
    <property type="project" value="UniProtKB-KW"/>
</dbReference>
<dbReference type="InterPro" id="IPR039650">
    <property type="entry name" value="HdrA-like"/>
</dbReference>
<dbReference type="PRINTS" id="PR00411">
    <property type="entry name" value="PNDRDTASEI"/>
</dbReference>
<proteinExistence type="inferred from homology"/>
<dbReference type="Pfam" id="PF13187">
    <property type="entry name" value="Fer4_9"/>
    <property type="match status" value="1"/>
</dbReference>
<comment type="cofactor">
    <cofactor evidence="1">
        <name>FAD</name>
        <dbReference type="ChEBI" id="CHEBI:57692"/>
    </cofactor>
</comment>
<keyword evidence="8" id="KW-0411">Iron-sulfur</keyword>
<dbReference type="PROSITE" id="PS00198">
    <property type="entry name" value="4FE4S_FER_1"/>
    <property type="match status" value="2"/>
</dbReference>
<dbReference type="InterPro" id="IPR003813">
    <property type="entry name" value="MvhD/FlpD"/>
</dbReference>
<dbReference type="Gene3D" id="3.30.70.20">
    <property type="match status" value="1"/>
</dbReference>
<dbReference type="Pfam" id="PF07992">
    <property type="entry name" value="Pyr_redox_2"/>
    <property type="match status" value="1"/>
</dbReference>
<dbReference type="AlphaFoldDB" id="A0A177E4N3"/>
<keyword evidence="11" id="KW-1185">Reference proteome</keyword>
<dbReference type="PROSITE" id="PS51379">
    <property type="entry name" value="4FE4S_FER_2"/>
    <property type="match status" value="2"/>
</dbReference>
<keyword evidence="6" id="KW-0560">Oxidoreductase</keyword>
<dbReference type="GO" id="GO:0051539">
    <property type="term" value="F:4 iron, 4 sulfur cluster binding"/>
    <property type="evidence" value="ECO:0007669"/>
    <property type="project" value="UniProtKB-KW"/>
</dbReference>
<dbReference type="Proteomes" id="UP000076964">
    <property type="component" value="Unassembled WGS sequence"/>
</dbReference>
<evidence type="ECO:0000256" key="2">
    <source>
        <dbReference type="ARBA" id="ARBA00006561"/>
    </source>
</evidence>
<sequence>MEKIGVFICTSCNIGDRLDIADLEAAANEQGCAYCASMSFLCGKEGVEAIKKAIQENELDSVVICACSSRVNYDVFDFGKEIPVVRVSLREEVVWTRWPKLEEGQEMPEDESQIEFAEGVSFKDELMALAKDYVRMGVVKAQKIAPPEPYKLEGEICKRILVMGGGVTGLTAALEVAKAGYEALLVEKENELGGFVAKMKKQLEPNHPYKNLVEPVVNKLIEDVQANDKIQVVTGATVEKIAGAPGAFKVTYNAGGSEETVDIGAIVVATGWKPYDASKLEEPYGYGKYPDVVTNIQFEEMLAKGELKRPSDGSPVKSVAFIQCAGQRDENHLPYCSGVCCLASLKQAKLLREMDSEAKAYIFYKDMRTMGIYENFYLALQDDPGVFLTKAEFKGLSQADDGRLVVEVGETLLGEDMAVPVDLVVLATGMVPTTADDPVIPLEYRQGPGFPELELFSGYADSNYICFPYETRRTGIYAAGCVHQPMATAQAMEDAAGAALKAIQCLKAVELGHAVHPRTWDFAYPEFNFKRCTQCKRCTEECPFGALDDDPEGTPMPNPTRCRRCGTCFGACPERVINFKDYNIDMGSSMLKACEMPEPEYGQYRVVAFICENDALPALDMAAYHRKNIPMSLRIIPVRCLGAVNVAWIRDAMSGGWDGVLMLGCKFGENYQCHFIKGSELANRRMENVAETLQQLALEPERVVIKTVSIDEYEELPKLLQEFQEALEAAGESPFKGW</sequence>
<dbReference type="Gene3D" id="3.50.50.60">
    <property type="entry name" value="FAD/NAD(P)-binding domain"/>
    <property type="match status" value="1"/>
</dbReference>
<dbReference type="SUPFAM" id="SSF54862">
    <property type="entry name" value="4Fe-4S ferredoxins"/>
    <property type="match status" value="1"/>
</dbReference>
<dbReference type="PANTHER" id="PTHR43498">
    <property type="entry name" value="FERREDOXIN:COB-COM HETERODISULFIDE REDUCTASE SUBUNIT A"/>
    <property type="match status" value="1"/>
</dbReference>
<evidence type="ECO:0000256" key="4">
    <source>
        <dbReference type="ARBA" id="ARBA00022723"/>
    </source>
</evidence>
<dbReference type="InterPro" id="IPR023753">
    <property type="entry name" value="FAD/NAD-binding_dom"/>
</dbReference>
<evidence type="ECO:0000256" key="1">
    <source>
        <dbReference type="ARBA" id="ARBA00001974"/>
    </source>
</evidence>
<comment type="similarity">
    <text evidence="2">Belongs to the HdrA family.</text>
</comment>
<feature type="domain" description="4Fe-4S ferredoxin-type" evidence="9">
    <location>
        <begin position="553"/>
        <end position="582"/>
    </location>
</feature>
<dbReference type="InterPro" id="IPR017900">
    <property type="entry name" value="4Fe4S_Fe_S_CS"/>
</dbReference>
<evidence type="ECO:0000313" key="10">
    <source>
        <dbReference type="EMBL" id="OAG26914.1"/>
    </source>
</evidence>
<dbReference type="PANTHER" id="PTHR43498:SF1">
    <property type="entry name" value="COB--COM HETERODISULFIDE REDUCTASE IRON-SULFUR SUBUNIT A"/>
    <property type="match status" value="1"/>
</dbReference>
<evidence type="ECO:0000259" key="9">
    <source>
        <dbReference type="PROSITE" id="PS51379"/>
    </source>
</evidence>
<protein>
    <submittedName>
        <fullName evidence="10">Heterodisulfide reductase subunit A</fullName>
    </submittedName>
</protein>
<dbReference type="RefSeq" id="WP_068543415.1">
    <property type="nucleotide sequence ID" value="NZ_LSFI01000050.1"/>
</dbReference>
<name>A0A177E4N3_9BACT</name>
<reference evidence="10 11" key="1">
    <citation type="submission" date="2016-02" db="EMBL/GenBank/DDBJ databases">
        <title>Draft genome sequence of Thermodesulfatator sp. S606.</title>
        <authorList>
            <person name="Lai Q."/>
            <person name="Cao J."/>
            <person name="Dupont S."/>
            <person name="Shao Z."/>
            <person name="Jebbar M."/>
            <person name="Alain K."/>
        </authorList>
    </citation>
    <scope>NUCLEOTIDE SEQUENCE [LARGE SCALE GENOMIC DNA]</scope>
    <source>
        <strain evidence="10 11">S606</strain>
    </source>
</reference>
<keyword evidence="4" id="KW-0479">Metal-binding</keyword>
<dbReference type="InterPro" id="IPR036188">
    <property type="entry name" value="FAD/NAD-bd_sf"/>
</dbReference>
<keyword evidence="5" id="KW-0274">FAD</keyword>